<dbReference type="PANTHER" id="PTHR24322">
    <property type="entry name" value="PKSB"/>
    <property type="match status" value="1"/>
</dbReference>
<keyword evidence="5" id="KW-1185">Reference proteome</keyword>
<dbReference type="PANTHER" id="PTHR24322:SF736">
    <property type="entry name" value="RETINOL DEHYDROGENASE 10"/>
    <property type="match status" value="1"/>
</dbReference>
<dbReference type="Proteomes" id="UP000015354">
    <property type="component" value="Unassembled WGS sequence"/>
</dbReference>
<gene>
    <name evidence="4" type="ORF">STCU_08774</name>
</gene>
<dbReference type="Pfam" id="PF00106">
    <property type="entry name" value="adh_short"/>
    <property type="match status" value="1"/>
</dbReference>
<accession>S9V1Z0</accession>
<reference evidence="4 5" key="1">
    <citation type="journal article" date="2013" name="PLoS ONE">
        <title>Predicting the Proteins of Angomonas deanei, Strigomonas culicis and Their Respective Endosymbionts Reveals New Aspects of the Trypanosomatidae Family.</title>
        <authorList>
            <person name="Motta M.C."/>
            <person name="Martins A.C."/>
            <person name="de Souza S.S."/>
            <person name="Catta-Preta C.M."/>
            <person name="Silva R."/>
            <person name="Klein C.C."/>
            <person name="de Almeida L.G."/>
            <person name="de Lima Cunha O."/>
            <person name="Ciapina L.P."/>
            <person name="Brocchi M."/>
            <person name="Colabardini A.C."/>
            <person name="de Araujo Lima B."/>
            <person name="Machado C.R."/>
            <person name="de Almeida Soares C.M."/>
            <person name="Probst C.M."/>
            <person name="de Menezes C.B."/>
            <person name="Thompson C.E."/>
            <person name="Bartholomeu D.C."/>
            <person name="Gradia D.F."/>
            <person name="Pavoni D.P."/>
            <person name="Grisard E.C."/>
            <person name="Fantinatti-Garboggini F."/>
            <person name="Marchini F.K."/>
            <person name="Rodrigues-Luiz G.F."/>
            <person name="Wagner G."/>
            <person name="Goldman G.H."/>
            <person name="Fietto J.L."/>
            <person name="Elias M.C."/>
            <person name="Goldman M.H."/>
            <person name="Sagot M.F."/>
            <person name="Pereira M."/>
            <person name="Stoco P.H."/>
            <person name="de Mendonca-Neto R.P."/>
            <person name="Teixeira S.M."/>
            <person name="Maciel T.E."/>
            <person name="de Oliveira Mendes T.A."/>
            <person name="Urmenyi T.P."/>
            <person name="de Souza W."/>
            <person name="Schenkman S."/>
            <person name="de Vasconcelos A.T."/>
        </authorList>
    </citation>
    <scope>NUCLEOTIDE SEQUENCE [LARGE SCALE GENOMIC DNA]</scope>
</reference>
<evidence type="ECO:0000256" key="3">
    <source>
        <dbReference type="SAM" id="MobiDB-lite"/>
    </source>
</evidence>
<dbReference type="InterPro" id="IPR002347">
    <property type="entry name" value="SDR_fam"/>
</dbReference>
<dbReference type="SUPFAM" id="SSF51735">
    <property type="entry name" value="NAD(P)-binding Rossmann-fold domains"/>
    <property type="match status" value="1"/>
</dbReference>
<evidence type="ECO:0000313" key="4">
    <source>
        <dbReference type="EMBL" id="EPY20921.1"/>
    </source>
</evidence>
<dbReference type="AlphaFoldDB" id="S9V1Z0"/>
<proteinExistence type="inferred from homology"/>
<protein>
    <submittedName>
        <fullName evidence="4">Short-chain dehydrogenase</fullName>
    </submittedName>
</protein>
<organism evidence="4 5">
    <name type="scientific">Strigomonas culicis</name>
    <dbReference type="NCBI Taxonomy" id="28005"/>
    <lineage>
        <taxon>Eukaryota</taxon>
        <taxon>Discoba</taxon>
        <taxon>Euglenozoa</taxon>
        <taxon>Kinetoplastea</taxon>
        <taxon>Metakinetoplastina</taxon>
        <taxon>Trypanosomatida</taxon>
        <taxon>Trypanosomatidae</taxon>
        <taxon>Strigomonadinae</taxon>
        <taxon>Strigomonas</taxon>
    </lineage>
</organism>
<name>S9V1Z0_9TRYP</name>
<dbReference type="GO" id="GO:0016616">
    <property type="term" value="F:oxidoreductase activity, acting on the CH-OH group of donors, NAD or NADP as acceptor"/>
    <property type="evidence" value="ECO:0007669"/>
    <property type="project" value="TreeGrafter"/>
</dbReference>
<comment type="similarity">
    <text evidence="1">Belongs to the short-chain dehydrogenases/reductases (SDR) family.</text>
</comment>
<evidence type="ECO:0000256" key="2">
    <source>
        <dbReference type="ARBA" id="ARBA00023002"/>
    </source>
</evidence>
<evidence type="ECO:0000313" key="5">
    <source>
        <dbReference type="Proteomes" id="UP000015354"/>
    </source>
</evidence>
<feature type="region of interest" description="Disordered" evidence="3">
    <location>
        <begin position="263"/>
        <end position="283"/>
    </location>
</feature>
<dbReference type="OrthoDB" id="10253736at2759"/>
<dbReference type="Gene3D" id="3.40.50.720">
    <property type="entry name" value="NAD(P)-binding Rossmann-like Domain"/>
    <property type="match status" value="1"/>
</dbReference>
<comment type="caution">
    <text evidence="4">The sequence shown here is derived from an EMBL/GenBank/DDBJ whole genome shotgun (WGS) entry which is preliminary data.</text>
</comment>
<keyword evidence="2" id="KW-0560">Oxidoreductase</keyword>
<evidence type="ECO:0000256" key="1">
    <source>
        <dbReference type="ARBA" id="ARBA00006484"/>
    </source>
</evidence>
<dbReference type="EMBL" id="ATMH01008774">
    <property type="protein sequence ID" value="EPY20921.1"/>
    <property type="molecule type" value="Genomic_DNA"/>
</dbReference>
<sequence>MILLALIVVTLWFVWRVYHLFAYTTHSLEDKTVLVTGACSELGRRLCLELYQQHQANVIAWDLSRLRLEELRREALTTGPNAAPGAPAGKNFFVIMNVDVTSRIQVARSIREMQSHTVQTPATAAAAAAPVSGNTSKIDIILNAAHAVPATPLQDCEDDALDRLHQTHAGTPLQLARSLVPAMLQRKSGGQYVTVVHSCMAGVAGGVRAAAPDYAATQWEAVGLHGSLQAWARQLRRQQQAPGELACTLLYLRDVALGVPGAPGPAAAADPEAPDGGEGSAKAISESDRLDWVAADAVKAIARREERYGMGLLDYVLPLGLALPSPWCARLLRCGGFAAEERLGSASGKA</sequence>
<dbReference type="InterPro" id="IPR036291">
    <property type="entry name" value="NAD(P)-bd_dom_sf"/>
</dbReference>